<keyword evidence="3" id="KW-1185">Reference proteome</keyword>
<reference evidence="2 3" key="1">
    <citation type="submission" date="2020-12" db="EMBL/GenBank/DDBJ databases">
        <title>Bacterial novel species Adhaeribacter sp. BT258 isolated from soil.</title>
        <authorList>
            <person name="Jung H.-Y."/>
        </authorList>
    </citation>
    <scope>NUCLEOTIDE SEQUENCE [LARGE SCALE GENOMIC DNA]</scope>
    <source>
        <strain evidence="2 3">BT258</strain>
    </source>
</reference>
<dbReference type="PROSITE" id="PS51257">
    <property type="entry name" value="PROKAR_LIPOPROTEIN"/>
    <property type="match status" value="1"/>
</dbReference>
<dbReference type="EMBL" id="JAEHFX010000012">
    <property type="protein sequence ID" value="MBK0404869.1"/>
    <property type="molecule type" value="Genomic_DNA"/>
</dbReference>
<dbReference type="Proteomes" id="UP000644147">
    <property type="component" value="Unassembled WGS sequence"/>
</dbReference>
<feature type="compositionally biased region" description="Basic and acidic residues" evidence="1">
    <location>
        <begin position="82"/>
        <end position="93"/>
    </location>
</feature>
<comment type="caution">
    <text evidence="2">The sequence shown here is derived from an EMBL/GenBank/DDBJ whole genome shotgun (WGS) entry which is preliminary data.</text>
</comment>
<evidence type="ECO:0000313" key="2">
    <source>
        <dbReference type="EMBL" id="MBK0404869.1"/>
    </source>
</evidence>
<evidence type="ECO:0000256" key="1">
    <source>
        <dbReference type="SAM" id="MobiDB-lite"/>
    </source>
</evidence>
<feature type="region of interest" description="Disordered" evidence="1">
    <location>
        <begin position="63"/>
        <end position="123"/>
    </location>
</feature>
<gene>
    <name evidence="2" type="ORF">I5M27_17895</name>
</gene>
<dbReference type="RefSeq" id="WP_200507762.1">
    <property type="nucleotide sequence ID" value="NZ_JAEHFX010000012.1"/>
</dbReference>
<feature type="compositionally biased region" description="Polar residues" evidence="1">
    <location>
        <begin position="94"/>
        <end position="105"/>
    </location>
</feature>
<protein>
    <recommendedName>
        <fullName evidence="4">Lipoprotein</fullName>
    </recommendedName>
</protein>
<sequence length="123" mass="13578">METAGKLFEKLLKLPAVGALGFCFVLACSTVKEQGEPEITAAPTEITNDVQRQIIYEQGSERTIRQNANPIPTGDQLQLNEKASEINRKKNIEEGSNPNAPSNTPTEERPRQMRNVGNDTIAR</sequence>
<feature type="compositionally biased region" description="Polar residues" evidence="1">
    <location>
        <begin position="65"/>
        <end position="81"/>
    </location>
</feature>
<proteinExistence type="predicted"/>
<evidence type="ECO:0008006" key="4">
    <source>
        <dbReference type="Google" id="ProtNLM"/>
    </source>
</evidence>
<organism evidence="2 3">
    <name type="scientific">Adhaeribacter terrigena</name>
    <dbReference type="NCBI Taxonomy" id="2793070"/>
    <lineage>
        <taxon>Bacteria</taxon>
        <taxon>Pseudomonadati</taxon>
        <taxon>Bacteroidota</taxon>
        <taxon>Cytophagia</taxon>
        <taxon>Cytophagales</taxon>
        <taxon>Hymenobacteraceae</taxon>
        <taxon>Adhaeribacter</taxon>
    </lineage>
</organism>
<name>A0ABS1C666_9BACT</name>
<accession>A0ABS1C666</accession>
<evidence type="ECO:0000313" key="3">
    <source>
        <dbReference type="Proteomes" id="UP000644147"/>
    </source>
</evidence>